<name>A0AAD7VKU6_QUISA</name>
<protein>
    <submittedName>
        <fullName evidence="2">Ribosomal RNA small subunit methyltransferase G</fullName>
    </submittedName>
</protein>
<sequence>MKNMKMKGVVSVESPSYAVYEDPRTRFRHMSLLQDYEELEKETEAMKSKLQNLKLRKSTLSAEVRFLRRRYKYLKENQYPKPQLKQDIAKPPKFETRAPTITKGRNYNRKGSILRPSVIVSGLNNPKERNYNRVDRKVQKLAPVLDLNQNARNLSGTDAGFVNYAPMLDLNKEEQIYSGKESTKQRAPIFDLNQISREEEELQGNPELLRIEEPKKSIQRGLIDEKLNETKLSVCRNLGNGSSRAGKRKISWQDQVALGLIY</sequence>
<keyword evidence="3" id="KW-1185">Reference proteome</keyword>
<proteinExistence type="predicted"/>
<keyword evidence="2" id="KW-0808">Transferase</keyword>
<dbReference type="KEGG" id="qsa:O6P43_002976"/>
<reference evidence="2" key="1">
    <citation type="journal article" date="2023" name="Science">
        <title>Elucidation of the pathway for biosynthesis of saponin adjuvants from the soapbark tree.</title>
        <authorList>
            <person name="Reed J."/>
            <person name="Orme A."/>
            <person name="El-Demerdash A."/>
            <person name="Owen C."/>
            <person name="Martin L.B.B."/>
            <person name="Misra R.C."/>
            <person name="Kikuchi S."/>
            <person name="Rejzek M."/>
            <person name="Martin A.C."/>
            <person name="Harkess A."/>
            <person name="Leebens-Mack J."/>
            <person name="Louveau T."/>
            <person name="Stephenson M.J."/>
            <person name="Osbourn A."/>
        </authorList>
    </citation>
    <scope>NUCLEOTIDE SEQUENCE</scope>
    <source>
        <strain evidence="2">S10</strain>
    </source>
</reference>
<accession>A0AAD7VKU6</accession>
<evidence type="ECO:0000256" key="1">
    <source>
        <dbReference type="SAM" id="Coils"/>
    </source>
</evidence>
<dbReference type="PANTHER" id="PTHR34807">
    <property type="entry name" value="OS08G0270800 PROTEIN"/>
    <property type="match status" value="1"/>
</dbReference>
<feature type="coiled-coil region" evidence="1">
    <location>
        <begin position="29"/>
        <end position="70"/>
    </location>
</feature>
<comment type="caution">
    <text evidence="2">The sequence shown here is derived from an EMBL/GenBank/DDBJ whole genome shotgun (WGS) entry which is preliminary data.</text>
</comment>
<keyword evidence="1" id="KW-0175">Coiled coil</keyword>
<evidence type="ECO:0000313" key="3">
    <source>
        <dbReference type="Proteomes" id="UP001163823"/>
    </source>
</evidence>
<evidence type="ECO:0000313" key="2">
    <source>
        <dbReference type="EMBL" id="KAJ7979596.1"/>
    </source>
</evidence>
<dbReference type="GO" id="GO:0032259">
    <property type="term" value="P:methylation"/>
    <property type="evidence" value="ECO:0007669"/>
    <property type="project" value="UniProtKB-KW"/>
</dbReference>
<dbReference type="EMBL" id="JARAOO010000002">
    <property type="protein sequence ID" value="KAJ7979596.1"/>
    <property type="molecule type" value="Genomic_DNA"/>
</dbReference>
<dbReference type="PANTHER" id="PTHR34807:SF3">
    <property type="entry name" value="OS08G0270800 PROTEIN"/>
    <property type="match status" value="1"/>
</dbReference>
<dbReference type="AlphaFoldDB" id="A0AAD7VKU6"/>
<dbReference type="Proteomes" id="UP001163823">
    <property type="component" value="Chromosome 2"/>
</dbReference>
<dbReference type="GO" id="GO:0008168">
    <property type="term" value="F:methyltransferase activity"/>
    <property type="evidence" value="ECO:0007669"/>
    <property type="project" value="UniProtKB-KW"/>
</dbReference>
<keyword evidence="2" id="KW-0489">Methyltransferase</keyword>
<gene>
    <name evidence="2" type="ORF">O6P43_002976</name>
</gene>
<organism evidence="2 3">
    <name type="scientific">Quillaja saponaria</name>
    <name type="common">Soap bark tree</name>
    <dbReference type="NCBI Taxonomy" id="32244"/>
    <lineage>
        <taxon>Eukaryota</taxon>
        <taxon>Viridiplantae</taxon>
        <taxon>Streptophyta</taxon>
        <taxon>Embryophyta</taxon>
        <taxon>Tracheophyta</taxon>
        <taxon>Spermatophyta</taxon>
        <taxon>Magnoliopsida</taxon>
        <taxon>eudicotyledons</taxon>
        <taxon>Gunneridae</taxon>
        <taxon>Pentapetalae</taxon>
        <taxon>rosids</taxon>
        <taxon>fabids</taxon>
        <taxon>Fabales</taxon>
        <taxon>Quillajaceae</taxon>
        <taxon>Quillaja</taxon>
    </lineage>
</organism>